<organism evidence="2 3">
    <name type="scientific">Pseudocercospora eumusae</name>
    <dbReference type="NCBI Taxonomy" id="321146"/>
    <lineage>
        <taxon>Eukaryota</taxon>
        <taxon>Fungi</taxon>
        <taxon>Dikarya</taxon>
        <taxon>Ascomycota</taxon>
        <taxon>Pezizomycotina</taxon>
        <taxon>Dothideomycetes</taxon>
        <taxon>Dothideomycetidae</taxon>
        <taxon>Mycosphaerellales</taxon>
        <taxon>Mycosphaerellaceae</taxon>
        <taxon>Pseudocercospora</taxon>
    </lineage>
</organism>
<feature type="region of interest" description="Disordered" evidence="1">
    <location>
        <begin position="137"/>
        <end position="160"/>
    </location>
</feature>
<evidence type="ECO:0000313" key="2">
    <source>
        <dbReference type="EMBL" id="KXT02789.1"/>
    </source>
</evidence>
<name>A0A139HKA2_9PEZI</name>
<feature type="non-terminal residue" evidence="2">
    <location>
        <position position="1"/>
    </location>
</feature>
<evidence type="ECO:0000256" key="1">
    <source>
        <dbReference type="SAM" id="MobiDB-lite"/>
    </source>
</evidence>
<gene>
    <name evidence="2" type="ORF">AC578_5376</name>
</gene>
<protein>
    <recommendedName>
        <fullName evidence="4">F-box domain-containing protein</fullName>
    </recommendedName>
</protein>
<reference evidence="2 3" key="1">
    <citation type="submission" date="2015-07" db="EMBL/GenBank/DDBJ databases">
        <title>Comparative genomics of the Sigatoka disease complex on banana suggests a link between parallel evolutionary changes in Pseudocercospora fijiensis and Pseudocercospora eumusae and increased virulence on the banana host.</title>
        <authorList>
            <person name="Chang T.-C."/>
            <person name="Salvucci A."/>
            <person name="Crous P.W."/>
            <person name="Stergiopoulos I."/>
        </authorList>
    </citation>
    <scope>NUCLEOTIDE SEQUENCE [LARGE SCALE GENOMIC DNA]</scope>
    <source>
        <strain evidence="2 3">CBS 114824</strain>
    </source>
</reference>
<dbReference type="Proteomes" id="UP000070133">
    <property type="component" value="Unassembled WGS sequence"/>
</dbReference>
<dbReference type="EMBL" id="LFZN01000037">
    <property type="protein sequence ID" value="KXT02789.1"/>
    <property type="molecule type" value="Genomic_DNA"/>
</dbReference>
<evidence type="ECO:0008006" key="4">
    <source>
        <dbReference type="Google" id="ProtNLM"/>
    </source>
</evidence>
<comment type="caution">
    <text evidence="2">The sequence shown here is derived from an EMBL/GenBank/DDBJ whole genome shotgun (WGS) entry which is preliminary data.</text>
</comment>
<dbReference type="AlphaFoldDB" id="A0A139HKA2"/>
<proteinExistence type="predicted"/>
<sequence>VPTELLDQIFGYLDWNRDEDLYPTKQSVINGSVTCKQLREVLVPLVFQDVTLKICWAGGVLVSPALLKLRREKPELARHIKCVYIRTDFTCIAQYDDHLDWKPFVTPQNAENWLRYSEHGTTPNRLETFRQRASEIARDARQSQSSASGTGESSDDFDRTAETAVRETVVTHPSGRYRAQNEKLVALALVMLCIPPSTNSLVIRILADGDVTDTKPRFALCVAATAMEMLRDWLTDMTFVASGTGEPMGQGTPTSNGVYGSKYFTSDAVGRTAVQRLTLASAEKMSLLSRTSRWLQQGLDCWISAADTILALNLKNIATNSPDLVAFIAKFTRLKHLYISNVVVSPSHGHGHGHGRAAPEVQARIWLRLSIDVRRALPNTDIRLGRLCMPVHSSISGISRHEDLPADAITWLQQAVLGVKLLDADREERLLEDFDSFLPLWAAEADLERGPKAVTEWTKMRGKLSDQAMSRRWR</sequence>
<keyword evidence="3" id="KW-1185">Reference proteome</keyword>
<accession>A0A139HKA2</accession>
<dbReference type="OrthoDB" id="3903686at2759"/>
<feature type="compositionally biased region" description="Low complexity" evidence="1">
    <location>
        <begin position="142"/>
        <end position="152"/>
    </location>
</feature>
<evidence type="ECO:0000313" key="3">
    <source>
        <dbReference type="Proteomes" id="UP000070133"/>
    </source>
</evidence>